<evidence type="ECO:0000313" key="2">
    <source>
        <dbReference type="Proteomes" id="UP000029647"/>
    </source>
</evidence>
<accession>A0A090WC88</accession>
<gene>
    <name evidence="1" type="ORF">JCM19275_3475</name>
</gene>
<proteinExistence type="predicted"/>
<comment type="caution">
    <text evidence="1">The sequence shown here is derived from an EMBL/GenBank/DDBJ whole genome shotgun (WGS) entry which is preliminary data.</text>
</comment>
<evidence type="ECO:0000313" key="1">
    <source>
        <dbReference type="EMBL" id="GAL74620.1"/>
    </source>
</evidence>
<sequence length="201" mass="23617">MKENVNKAMQKLIDTLEKSKLIDLEQKLVATFNCGELEEIHLRENIRDSIQFKALFDDLYTMKGPVLYWFQIRSDNTTEELYNTIKNYKELPLSRIVPALRKNCPQPSKYLYVGKVKRYFWGGRIVQHLGYANDPRTQGLQLFHWSKLLNLKVDLYAIEFEKDMADLVGVLETLMAREFNPIIDLIRLSLNRTTQPIFVIT</sequence>
<name>A0A090WC88_NONUL</name>
<dbReference type="AlphaFoldDB" id="A0A090WC88"/>
<protein>
    <submittedName>
        <fullName evidence="1">Uncharacterized protein</fullName>
    </submittedName>
</protein>
<dbReference type="EMBL" id="BBNT01000002">
    <property type="protein sequence ID" value="GAL74620.1"/>
    <property type="molecule type" value="Genomic_DNA"/>
</dbReference>
<organism evidence="1 2">
    <name type="scientific">Nonlabens ulvanivorans</name>
    <name type="common">Persicivirga ulvanivorans</name>
    <dbReference type="NCBI Taxonomy" id="906888"/>
    <lineage>
        <taxon>Bacteria</taxon>
        <taxon>Pseudomonadati</taxon>
        <taxon>Bacteroidota</taxon>
        <taxon>Flavobacteriia</taxon>
        <taxon>Flavobacteriales</taxon>
        <taxon>Flavobacteriaceae</taxon>
        <taxon>Nonlabens</taxon>
    </lineage>
</organism>
<reference evidence="1 2" key="1">
    <citation type="journal article" date="2014" name="Genome Announc.">
        <title>Draft Genome Sequences of Marine Flavobacterium Nonlabens Strains NR17, NR24, NR27, NR32, NR33, and Ara13.</title>
        <authorList>
            <person name="Nakanishi M."/>
            <person name="Meirelles P."/>
            <person name="Suzuki R."/>
            <person name="Takatani N."/>
            <person name="Mino S."/>
            <person name="Suda W."/>
            <person name="Oshima K."/>
            <person name="Hattori M."/>
            <person name="Ohkuma M."/>
            <person name="Hosokawa M."/>
            <person name="Miyashita K."/>
            <person name="Thompson F.L."/>
            <person name="Niwa A."/>
            <person name="Sawabe T."/>
            <person name="Sawabe T."/>
        </authorList>
    </citation>
    <scope>NUCLEOTIDE SEQUENCE [LARGE SCALE GENOMIC DNA]</scope>
    <source>
        <strain evidence="2">JCM19275</strain>
    </source>
</reference>
<dbReference type="Proteomes" id="UP000029647">
    <property type="component" value="Unassembled WGS sequence"/>
</dbReference>